<gene>
    <name evidence="3" type="ORF">SacmaDRAFT_1692</name>
</gene>
<sequence>MSVNTRNAVARVARALGWWLMVLVGLLLLATVNRVTYGGGPEVDRIGTASARECVEYGPVSLHGFGTTYRCTAEVRWADGDVEQREFPAGQLSPSDVGTPVEVYLDIGDGVQEETTIGRNGSARFSELRFPVKIALGFAVFLVLGLGALYNTYRVFRPGTGSDTESDSGGSKRGGRKDDWPVTAAERAGVPIPRLVVRLRLLSAWCLLVAIAVPVSTVVRFDAERAPRFVSPWPQVGRALLVDVPAAGAVIIGLVLAVLLYATASAAHRDAARVVKYGPDYLARGLSGGEPARALLATRMSRLAESERASRAFGIGFGVALLGLAAWAVTRVVSAMPGDAPWSVWLAGARDSVLLACLALILLFTAETRYHRLSELLARHEINHVNRGTENGFVAS</sequence>
<reference evidence="3 4" key="1">
    <citation type="journal article" date="2012" name="Stand. Genomic Sci.">
        <title>Genome sequence of the ocean sediment bacterium Saccharomonospora marina type strain (XMU15(T)).</title>
        <authorList>
            <person name="Klenk H.P."/>
            <person name="Lu M."/>
            <person name="Lucas S."/>
            <person name="Lapidus A."/>
            <person name="Copeland A."/>
            <person name="Pitluck S."/>
            <person name="Goodwin L.A."/>
            <person name="Han C."/>
            <person name="Tapia R."/>
            <person name="Brambilla E.M."/>
            <person name="Potter G."/>
            <person name="Land M."/>
            <person name="Ivanova N."/>
            <person name="Rohde M."/>
            <person name="Goker M."/>
            <person name="Detter J.C."/>
            <person name="Li W.J."/>
            <person name="Kyrpides N.C."/>
            <person name="Woyke T."/>
        </authorList>
    </citation>
    <scope>NUCLEOTIDE SEQUENCE [LARGE SCALE GENOMIC DNA]</scope>
    <source>
        <strain evidence="3 4">XMU15</strain>
    </source>
</reference>
<dbReference type="InterPro" id="IPR045927">
    <property type="entry name" value="DUF6346"/>
</dbReference>
<keyword evidence="2" id="KW-1133">Transmembrane helix</keyword>
<protein>
    <submittedName>
        <fullName evidence="3">Uncharacterized protein</fullName>
    </submittedName>
</protein>
<evidence type="ECO:0000313" key="4">
    <source>
        <dbReference type="Proteomes" id="UP000004926"/>
    </source>
</evidence>
<keyword evidence="2" id="KW-0812">Transmembrane</keyword>
<name>H5X4G0_9PSEU</name>
<proteinExistence type="predicted"/>
<evidence type="ECO:0000313" key="3">
    <source>
        <dbReference type="EMBL" id="EHR49962.1"/>
    </source>
</evidence>
<dbReference type="Pfam" id="PF19873">
    <property type="entry name" value="DUF6346"/>
    <property type="match status" value="1"/>
</dbReference>
<feature type="transmembrane region" description="Helical" evidence="2">
    <location>
        <begin position="12"/>
        <end position="32"/>
    </location>
</feature>
<feature type="transmembrane region" description="Helical" evidence="2">
    <location>
        <begin position="309"/>
        <end position="330"/>
    </location>
</feature>
<feature type="transmembrane region" description="Helical" evidence="2">
    <location>
        <begin position="201"/>
        <end position="219"/>
    </location>
</feature>
<keyword evidence="4" id="KW-1185">Reference proteome</keyword>
<feature type="transmembrane region" description="Helical" evidence="2">
    <location>
        <begin position="239"/>
        <end position="263"/>
    </location>
</feature>
<keyword evidence="2" id="KW-0472">Membrane</keyword>
<accession>H5X4G0</accession>
<dbReference type="EMBL" id="CM001439">
    <property type="protein sequence ID" value="EHR49962.1"/>
    <property type="molecule type" value="Genomic_DNA"/>
</dbReference>
<feature type="transmembrane region" description="Helical" evidence="2">
    <location>
        <begin position="130"/>
        <end position="150"/>
    </location>
</feature>
<dbReference type="Proteomes" id="UP000004926">
    <property type="component" value="Chromosome"/>
</dbReference>
<dbReference type="eggNOG" id="ENOG502ZUC2">
    <property type="taxonomic scope" value="Bacteria"/>
</dbReference>
<evidence type="ECO:0000256" key="1">
    <source>
        <dbReference type="SAM" id="MobiDB-lite"/>
    </source>
</evidence>
<dbReference type="STRING" id="882083.SacmaDRAFT_1692"/>
<feature type="transmembrane region" description="Helical" evidence="2">
    <location>
        <begin position="342"/>
        <end position="364"/>
    </location>
</feature>
<organism evidence="3 4">
    <name type="scientific">Saccharomonospora marina XMU15</name>
    <dbReference type="NCBI Taxonomy" id="882083"/>
    <lineage>
        <taxon>Bacteria</taxon>
        <taxon>Bacillati</taxon>
        <taxon>Actinomycetota</taxon>
        <taxon>Actinomycetes</taxon>
        <taxon>Pseudonocardiales</taxon>
        <taxon>Pseudonocardiaceae</taxon>
        <taxon>Saccharomonospora</taxon>
    </lineage>
</organism>
<feature type="compositionally biased region" description="Low complexity" evidence="1">
    <location>
        <begin position="160"/>
        <end position="169"/>
    </location>
</feature>
<dbReference type="AlphaFoldDB" id="H5X4G0"/>
<dbReference type="HOGENOM" id="CLU_696159_0_0_11"/>
<feature type="region of interest" description="Disordered" evidence="1">
    <location>
        <begin position="160"/>
        <end position="180"/>
    </location>
</feature>
<evidence type="ECO:0000256" key="2">
    <source>
        <dbReference type="SAM" id="Phobius"/>
    </source>
</evidence>